<dbReference type="PANTHER" id="PTHR11069">
    <property type="entry name" value="GLUCOSYLCERAMIDASE"/>
    <property type="match status" value="1"/>
</dbReference>
<dbReference type="AlphaFoldDB" id="W0EQQ1"/>
<dbReference type="eggNOG" id="COG5520">
    <property type="taxonomic scope" value="Bacteria"/>
</dbReference>
<dbReference type="SUPFAM" id="SSF51445">
    <property type="entry name" value="(Trans)glycosidases"/>
    <property type="match status" value="1"/>
</dbReference>
<dbReference type="GO" id="GO:0016020">
    <property type="term" value="C:membrane"/>
    <property type="evidence" value="ECO:0007669"/>
    <property type="project" value="GOC"/>
</dbReference>
<keyword evidence="2 5" id="KW-0732">Signal</keyword>
<keyword evidence="3 4" id="KW-0378">Hydrolase</keyword>
<evidence type="ECO:0000256" key="2">
    <source>
        <dbReference type="ARBA" id="ARBA00022729"/>
    </source>
</evidence>
<dbReference type="GO" id="GO:0006680">
    <property type="term" value="P:glucosylceramide catabolic process"/>
    <property type="evidence" value="ECO:0007669"/>
    <property type="project" value="TreeGrafter"/>
</dbReference>
<name>W0EQQ1_9BACT</name>
<evidence type="ECO:0000256" key="4">
    <source>
        <dbReference type="RuleBase" id="RU361188"/>
    </source>
</evidence>
<organism evidence="8 9">
    <name type="scientific">Barnesiella viscericola DSM 18177</name>
    <dbReference type="NCBI Taxonomy" id="880074"/>
    <lineage>
        <taxon>Bacteria</taxon>
        <taxon>Pseudomonadati</taxon>
        <taxon>Bacteroidota</taxon>
        <taxon>Bacteroidia</taxon>
        <taxon>Bacteroidales</taxon>
        <taxon>Barnesiellaceae</taxon>
        <taxon>Barnesiella</taxon>
    </lineage>
</organism>
<dbReference type="STRING" id="880074.BARVI_10655"/>
<dbReference type="OrthoDB" id="9806701at2"/>
<evidence type="ECO:0000256" key="3">
    <source>
        <dbReference type="ARBA" id="ARBA00022801"/>
    </source>
</evidence>
<dbReference type="InterPro" id="IPR001139">
    <property type="entry name" value="Glyco_hydro_30"/>
</dbReference>
<dbReference type="InterPro" id="IPR013780">
    <property type="entry name" value="Glyco_hydro_b"/>
</dbReference>
<protein>
    <submittedName>
        <fullName evidence="8">Glucosylceramidase</fullName>
    </submittedName>
</protein>
<evidence type="ECO:0000256" key="1">
    <source>
        <dbReference type="ARBA" id="ARBA00005382"/>
    </source>
</evidence>
<dbReference type="Proteomes" id="UP000018901">
    <property type="component" value="Chromosome"/>
</dbReference>
<dbReference type="GeneID" id="90529850"/>
<dbReference type="Gene3D" id="2.60.40.1180">
    <property type="entry name" value="Golgi alpha-mannosidase II"/>
    <property type="match status" value="1"/>
</dbReference>
<dbReference type="Gene3D" id="3.20.20.80">
    <property type="entry name" value="Glycosidases"/>
    <property type="match status" value="1"/>
</dbReference>
<evidence type="ECO:0000313" key="9">
    <source>
        <dbReference type="Proteomes" id="UP000018901"/>
    </source>
</evidence>
<feature type="domain" description="Glycosyl hydrolase family 30 beta sandwich" evidence="7">
    <location>
        <begin position="438"/>
        <end position="487"/>
    </location>
</feature>
<evidence type="ECO:0000313" key="8">
    <source>
        <dbReference type="EMBL" id="AHF13130.1"/>
    </source>
</evidence>
<evidence type="ECO:0000259" key="7">
    <source>
        <dbReference type="Pfam" id="PF17189"/>
    </source>
</evidence>
<keyword evidence="4" id="KW-0326">Glycosidase</keyword>
<dbReference type="RefSeq" id="WP_025279184.1">
    <property type="nucleotide sequence ID" value="NZ_CP007034.1"/>
</dbReference>
<dbReference type="InterPro" id="IPR017853">
    <property type="entry name" value="GH"/>
</dbReference>
<dbReference type="Pfam" id="PF02055">
    <property type="entry name" value="Glyco_hydro_30"/>
    <property type="match status" value="1"/>
</dbReference>
<proteinExistence type="inferred from homology"/>
<dbReference type="EMBL" id="CP007034">
    <property type="protein sequence ID" value="AHF13130.1"/>
    <property type="molecule type" value="Genomic_DNA"/>
</dbReference>
<feature type="domain" description="Glycosyl hydrolase family 30 TIM-barrel" evidence="6">
    <location>
        <begin position="88"/>
        <end position="388"/>
    </location>
</feature>
<gene>
    <name evidence="8" type="ORF">BARVI_10655</name>
</gene>
<dbReference type="PANTHER" id="PTHR11069:SF23">
    <property type="entry name" value="LYSOSOMAL ACID GLUCOSYLCERAMIDASE"/>
    <property type="match status" value="1"/>
</dbReference>
<dbReference type="GO" id="GO:0004348">
    <property type="term" value="F:glucosylceramidase activity"/>
    <property type="evidence" value="ECO:0007669"/>
    <property type="project" value="InterPro"/>
</dbReference>
<comment type="similarity">
    <text evidence="1 4">Belongs to the glycosyl hydrolase 30 family.</text>
</comment>
<feature type="signal peptide" evidence="5">
    <location>
        <begin position="1"/>
        <end position="22"/>
    </location>
</feature>
<feature type="chain" id="PRO_5004788063" evidence="5">
    <location>
        <begin position="23"/>
        <end position="492"/>
    </location>
</feature>
<evidence type="ECO:0000259" key="6">
    <source>
        <dbReference type="Pfam" id="PF02055"/>
    </source>
</evidence>
<dbReference type="KEGG" id="bvs:BARVI_10655"/>
<dbReference type="InterPro" id="IPR033452">
    <property type="entry name" value="GH30_C"/>
</dbReference>
<dbReference type="InterPro" id="IPR033453">
    <property type="entry name" value="Glyco_hydro_30_TIM-barrel"/>
</dbReference>
<accession>W0EQQ1</accession>
<evidence type="ECO:0000256" key="5">
    <source>
        <dbReference type="SAM" id="SignalP"/>
    </source>
</evidence>
<dbReference type="HOGENOM" id="CLU_014379_3_1_10"/>
<keyword evidence="9" id="KW-1185">Reference proteome</keyword>
<reference evidence="8 9" key="1">
    <citation type="submission" date="2013-12" db="EMBL/GenBank/DDBJ databases">
        <authorList>
            <consortium name="DOE Joint Genome Institute"/>
            <person name="Eisen J."/>
            <person name="Huntemann M."/>
            <person name="Han J."/>
            <person name="Chen A."/>
            <person name="Kyrpides N."/>
            <person name="Mavromatis K."/>
            <person name="Markowitz V."/>
            <person name="Palaniappan K."/>
            <person name="Ivanova N."/>
            <person name="Schaumberg A."/>
            <person name="Pati A."/>
            <person name="Liolios K."/>
            <person name="Nordberg H.P."/>
            <person name="Cantor M.N."/>
            <person name="Hua S.X."/>
            <person name="Woyke T."/>
        </authorList>
    </citation>
    <scope>NUCLEOTIDE SEQUENCE [LARGE SCALE GENOMIC DNA]</scope>
    <source>
        <strain evidence="9">DSM 18177</strain>
    </source>
</reference>
<dbReference type="Pfam" id="PF17189">
    <property type="entry name" value="Glyco_hydro_30C"/>
    <property type="match status" value="1"/>
</dbReference>
<sequence>MKRMTLHSILTHLCLIMCTAGAVCQNHYLPNPTLLIEHDTTPADIKACYVSYDGSKLLSTENLKFDDSSRDKSEGMININTNQLYQEIDGFGFAITGSASYNLSKMEAYRRHDFLVRTFSPDENVGYGCSYLRVPIGCSDFSLSDYTCCDTPGIENFALTNEETRYIIPVLQEILQINPDIKIIGAPWTAPRWMKTNGEWTAGHLREECYQDYALYFVKWIKAFAENGIHITAVTPQNEPLHGGNSASMFMLWEEQRDFIKTALGPSFRDNNIDTKIYVFDHNYSYDNWEGQIGYPSLIYSDSQAKQYISGAAYHNYSGDASEMTAIHDANPDMALLFTEWTAGEWYLRVDHARILEDVKNLIFDVVNNWGRGAIVWNMILDNNHGPYRPGGCFNGNGAVDIDIETYGKITYNSFYYTICLAMTASRPGGHRASVDGNVADTEFVAFSNPDGTTGIIATNNSVNAKKVTIYDGKRYFCIDIPPLTAASYRWQ</sequence>